<dbReference type="CDD" id="cd10845">
    <property type="entry name" value="DSRM_RNAse_III_family"/>
    <property type="match status" value="1"/>
</dbReference>
<name>A0AA39MMT7_9AGAR</name>
<evidence type="ECO:0000313" key="4">
    <source>
        <dbReference type="Proteomes" id="UP001175226"/>
    </source>
</evidence>
<evidence type="ECO:0000259" key="2">
    <source>
        <dbReference type="PROSITE" id="PS50137"/>
    </source>
</evidence>
<keyword evidence="1" id="KW-0694">RNA-binding</keyword>
<protein>
    <recommendedName>
        <fullName evidence="2">DRBM domain-containing protein</fullName>
    </recommendedName>
</protein>
<dbReference type="EMBL" id="JAUEPT010000033">
    <property type="protein sequence ID" value="KAK0440581.1"/>
    <property type="molecule type" value="Genomic_DNA"/>
</dbReference>
<evidence type="ECO:0000313" key="3">
    <source>
        <dbReference type="EMBL" id="KAK0440581.1"/>
    </source>
</evidence>
<comment type="caution">
    <text evidence="3">The sequence shown here is derived from an EMBL/GenBank/DDBJ whole genome shotgun (WGS) entry which is preliminary data.</text>
</comment>
<evidence type="ECO:0000256" key="1">
    <source>
        <dbReference type="PROSITE-ProRule" id="PRU00266"/>
    </source>
</evidence>
<dbReference type="Pfam" id="PF00035">
    <property type="entry name" value="dsrm"/>
    <property type="match status" value="1"/>
</dbReference>
<reference evidence="3" key="1">
    <citation type="submission" date="2023-06" db="EMBL/GenBank/DDBJ databases">
        <authorList>
            <consortium name="Lawrence Berkeley National Laboratory"/>
            <person name="Ahrendt S."/>
            <person name="Sahu N."/>
            <person name="Indic B."/>
            <person name="Wong-Bajracharya J."/>
            <person name="Merenyi Z."/>
            <person name="Ke H.-M."/>
            <person name="Monk M."/>
            <person name="Kocsube S."/>
            <person name="Drula E."/>
            <person name="Lipzen A."/>
            <person name="Balint B."/>
            <person name="Henrissat B."/>
            <person name="Andreopoulos B."/>
            <person name="Martin F.M."/>
            <person name="Harder C.B."/>
            <person name="Rigling D."/>
            <person name="Ford K.L."/>
            <person name="Foster G.D."/>
            <person name="Pangilinan J."/>
            <person name="Papanicolaou A."/>
            <person name="Barry K."/>
            <person name="LaButti K."/>
            <person name="Viragh M."/>
            <person name="Koriabine M."/>
            <person name="Yan M."/>
            <person name="Riley R."/>
            <person name="Champramary S."/>
            <person name="Plett K.L."/>
            <person name="Tsai I.J."/>
            <person name="Slot J."/>
            <person name="Sipos G."/>
            <person name="Plett J."/>
            <person name="Nagy L.G."/>
            <person name="Grigoriev I.V."/>
        </authorList>
    </citation>
    <scope>NUCLEOTIDE SEQUENCE</scope>
    <source>
        <strain evidence="3">FPL87.14</strain>
    </source>
</reference>
<dbReference type="Gene3D" id="3.30.160.20">
    <property type="match status" value="1"/>
</dbReference>
<dbReference type="InterPro" id="IPR014720">
    <property type="entry name" value="dsRBD_dom"/>
</dbReference>
<gene>
    <name evidence="3" type="ORF">EV421DRAFT_1815794</name>
</gene>
<dbReference type="SUPFAM" id="SSF54768">
    <property type="entry name" value="dsRNA-binding domain-like"/>
    <property type="match status" value="1"/>
</dbReference>
<proteinExistence type="predicted"/>
<organism evidence="3 4">
    <name type="scientific">Armillaria borealis</name>
    <dbReference type="NCBI Taxonomy" id="47425"/>
    <lineage>
        <taxon>Eukaryota</taxon>
        <taxon>Fungi</taxon>
        <taxon>Dikarya</taxon>
        <taxon>Basidiomycota</taxon>
        <taxon>Agaricomycotina</taxon>
        <taxon>Agaricomycetes</taxon>
        <taxon>Agaricomycetidae</taxon>
        <taxon>Agaricales</taxon>
        <taxon>Marasmiineae</taxon>
        <taxon>Physalacriaceae</taxon>
        <taxon>Armillaria</taxon>
    </lineage>
</organism>
<keyword evidence="4" id="KW-1185">Reference proteome</keyword>
<dbReference type="Proteomes" id="UP001175226">
    <property type="component" value="Unassembled WGS sequence"/>
</dbReference>
<accession>A0AA39MMT7</accession>
<dbReference type="PROSITE" id="PS50137">
    <property type="entry name" value="DS_RBD"/>
    <property type="match status" value="1"/>
</dbReference>
<dbReference type="AlphaFoldDB" id="A0AA39MMT7"/>
<dbReference type="GO" id="GO:0003723">
    <property type="term" value="F:RNA binding"/>
    <property type="evidence" value="ECO:0007669"/>
    <property type="project" value="UniProtKB-UniRule"/>
</dbReference>
<sequence>MLTTASHSLELWMLISNRFTVGTSGLNNYLQGKNRLDAVSWVESRSGPPNDPTWTMTCKIDGEVRGIGTGSQKHVAKDAAANQVLAYLKG</sequence>
<dbReference type="SMART" id="SM00358">
    <property type="entry name" value="DSRM"/>
    <property type="match status" value="1"/>
</dbReference>
<feature type="domain" description="DRBM" evidence="2">
    <location>
        <begin position="21"/>
        <end position="90"/>
    </location>
</feature>